<protein>
    <submittedName>
        <fullName evidence="1">YbjN domain-containing protein</fullName>
    </submittedName>
</protein>
<evidence type="ECO:0000313" key="2">
    <source>
        <dbReference type="Proteomes" id="UP001500051"/>
    </source>
</evidence>
<dbReference type="SUPFAM" id="SSF69635">
    <property type="entry name" value="Type III secretory system chaperone-like"/>
    <property type="match status" value="1"/>
</dbReference>
<keyword evidence="2" id="KW-1185">Reference proteome</keyword>
<proteinExistence type="predicted"/>
<reference evidence="2" key="1">
    <citation type="journal article" date="2019" name="Int. J. Syst. Evol. Microbiol.">
        <title>The Global Catalogue of Microorganisms (GCM) 10K type strain sequencing project: providing services to taxonomists for standard genome sequencing and annotation.</title>
        <authorList>
            <consortium name="The Broad Institute Genomics Platform"/>
            <consortium name="The Broad Institute Genome Sequencing Center for Infectious Disease"/>
            <person name="Wu L."/>
            <person name="Ma J."/>
        </authorList>
    </citation>
    <scope>NUCLEOTIDE SEQUENCE [LARGE SCALE GENOMIC DNA]</scope>
    <source>
        <strain evidence="2">JCM 16548</strain>
    </source>
</reference>
<accession>A0ABP7ED93</accession>
<evidence type="ECO:0000313" key="1">
    <source>
        <dbReference type="EMBL" id="GAA3717654.1"/>
    </source>
</evidence>
<gene>
    <name evidence="1" type="ORF">GCM10022204_41980</name>
</gene>
<dbReference type="Pfam" id="PF10722">
    <property type="entry name" value="YbjN"/>
    <property type="match status" value="1"/>
</dbReference>
<dbReference type="InterPro" id="IPR019660">
    <property type="entry name" value="Put_sensory_transdc_reg_YbjN"/>
</dbReference>
<dbReference type="Proteomes" id="UP001500051">
    <property type="component" value="Unassembled WGS sequence"/>
</dbReference>
<organism evidence="1 2">
    <name type="scientific">Microlunatus aurantiacus</name>
    <dbReference type="NCBI Taxonomy" id="446786"/>
    <lineage>
        <taxon>Bacteria</taxon>
        <taxon>Bacillati</taxon>
        <taxon>Actinomycetota</taxon>
        <taxon>Actinomycetes</taxon>
        <taxon>Propionibacteriales</taxon>
        <taxon>Propionibacteriaceae</taxon>
        <taxon>Microlunatus</taxon>
    </lineage>
</organism>
<name>A0ABP7ED93_9ACTN</name>
<dbReference type="Gene3D" id="3.30.1460.10">
    <property type="match status" value="1"/>
</dbReference>
<dbReference type="EMBL" id="BAAAYX010000026">
    <property type="protein sequence ID" value="GAA3717654.1"/>
    <property type="molecule type" value="Genomic_DNA"/>
</dbReference>
<sequence>MTADERGEGAVRASAVVRAALTELDLDWTETAPGLFGVTLPGTRKLTTECALQVGHHGLSVRAFVARNPDDDHERVYRWLLQKNLTLYGVAFAVDALGDVYLSGRVSLAAVSAAEVDRLLGAVAQTADDSFNTILELGFADSIRREWAWRRSRGESTANLAAFTHLDPGPTS</sequence>
<comment type="caution">
    <text evidence="1">The sequence shown here is derived from an EMBL/GenBank/DDBJ whole genome shotgun (WGS) entry which is preliminary data.</text>
</comment>